<sequence length="959" mass="109226">MDEIVDEVLRLEGPGVPLNEMKCFQCSSNLGMAESVAYRCRDCDTSAIWCRQCMVNSHRVCYLHRPEEPYFRRTTFKDLGVRIQLGHPPGEECWHKVKSIGDDFVIIDIDGVHNVSLDYCDCAGSPTPLQQLLRARLFPATTLDPNTAATFKVLETFQMLSFTAKTSAYEFMQVISRRTDNTGMRHVRDRYHEFLRIIRVWRHVRLLKRGGRGHADAGASGTQPGELAVLCPACPQPGVNMPDGWEQETRLSQVDFESRWLHALFIGIDANFRLRRKDVSDDVRDPGFNKGFAYMVEEVAFKNFIRKYGRPLLDANGKSVLQPDKSNCSNHDAIKSASARGGRGLAATGLANAQCSRHDMRRPTSCGDLQLGERYVNMDYVVLDTLRRNIPRMVTMSYDIGCQWFPGLGERSDIYEGPNPIKGSVDLLLQCLVPKFHLPAHIMKCQVQYSFNLTPGVGRTDGEAPERGWADSNDLAYSTREMGPGSRRDTVDDSFGHWNWAKVTEIIISLASRSTEAIIRRKEQVEAFEHFADALPRANIVAWTKQVQDFKQGRATKNPYEPDGEVKSETEIRLQLAKEDGDLIKYGNTDMVHPSVSPSVFIYQGLEIEDAQRRFEWERTRLGSHGSTLEKAKNLERGNNVRRRFEAWEKLQLLYMPTVIAHRQAQEDEGKAVVEDAGDLKLWLPSAALKTLKVPPGRRLIRYIRSTLLIQAHMRVQKEQYGHGTKYMTRSNQLLADVATRLSNLKKKYDIIRGCIEVLSSNLESTPGSKKGTDEWRSVLRVLEPEDLKGLTSSLTGKHKTGDGFLKLTWIWTVSGSGQESDDAALRIEFCRTRARAHRWQEESLMLNEELARVYCFFGWDAMRWEDRAREYMSRMVAPLIYTDRNHRSSVILNMGKVAYAHRQAAIRRQMEKDAYAKWQALMPKLTKLHVSKDKKTKDSKAGDAELRELDAKVLYECA</sequence>
<dbReference type="InterPro" id="IPR041457">
    <property type="entry name" value="CxC2_KDZ-assoc"/>
</dbReference>
<dbReference type="InterPro" id="IPR040521">
    <property type="entry name" value="KDZ"/>
</dbReference>
<dbReference type="STRING" id="71717.A0A4Y7SEN3"/>
<proteinExistence type="predicted"/>
<feature type="domain" description="CxC2-like cysteine cluster KDZ transposase-associated" evidence="1">
    <location>
        <begin position="77"/>
        <end position="183"/>
    </location>
</feature>
<name>A0A4Y7SEN3_COPMI</name>
<accession>A0A4Y7SEN3</accession>
<reference evidence="2 3" key="1">
    <citation type="journal article" date="2019" name="Nat. Ecol. Evol.">
        <title>Megaphylogeny resolves global patterns of mushroom evolution.</title>
        <authorList>
            <person name="Varga T."/>
            <person name="Krizsan K."/>
            <person name="Foldi C."/>
            <person name="Dima B."/>
            <person name="Sanchez-Garcia M."/>
            <person name="Sanchez-Ramirez S."/>
            <person name="Szollosi G.J."/>
            <person name="Szarkandi J.G."/>
            <person name="Papp V."/>
            <person name="Albert L."/>
            <person name="Andreopoulos W."/>
            <person name="Angelini C."/>
            <person name="Antonin V."/>
            <person name="Barry K.W."/>
            <person name="Bougher N.L."/>
            <person name="Buchanan P."/>
            <person name="Buyck B."/>
            <person name="Bense V."/>
            <person name="Catcheside P."/>
            <person name="Chovatia M."/>
            <person name="Cooper J."/>
            <person name="Damon W."/>
            <person name="Desjardin D."/>
            <person name="Finy P."/>
            <person name="Geml J."/>
            <person name="Haridas S."/>
            <person name="Hughes K."/>
            <person name="Justo A."/>
            <person name="Karasinski D."/>
            <person name="Kautmanova I."/>
            <person name="Kiss B."/>
            <person name="Kocsube S."/>
            <person name="Kotiranta H."/>
            <person name="LaButti K.M."/>
            <person name="Lechner B.E."/>
            <person name="Liimatainen K."/>
            <person name="Lipzen A."/>
            <person name="Lukacs Z."/>
            <person name="Mihaltcheva S."/>
            <person name="Morgado L.N."/>
            <person name="Niskanen T."/>
            <person name="Noordeloos M.E."/>
            <person name="Ohm R.A."/>
            <person name="Ortiz-Santana B."/>
            <person name="Ovrebo C."/>
            <person name="Racz N."/>
            <person name="Riley R."/>
            <person name="Savchenko A."/>
            <person name="Shiryaev A."/>
            <person name="Soop K."/>
            <person name="Spirin V."/>
            <person name="Szebenyi C."/>
            <person name="Tomsovsky M."/>
            <person name="Tulloss R.E."/>
            <person name="Uehling J."/>
            <person name="Grigoriev I.V."/>
            <person name="Vagvolgyi C."/>
            <person name="Papp T."/>
            <person name="Martin F.M."/>
            <person name="Miettinen O."/>
            <person name="Hibbett D.S."/>
            <person name="Nagy L.G."/>
        </authorList>
    </citation>
    <scope>NUCLEOTIDE SEQUENCE [LARGE SCALE GENOMIC DNA]</scope>
    <source>
        <strain evidence="2 3">FP101781</strain>
    </source>
</reference>
<organism evidence="2 3">
    <name type="scientific">Coprinellus micaceus</name>
    <name type="common">Glistening ink-cap mushroom</name>
    <name type="synonym">Coprinus micaceus</name>
    <dbReference type="NCBI Taxonomy" id="71717"/>
    <lineage>
        <taxon>Eukaryota</taxon>
        <taxon>Fungi</taxon>
        <taxon>Dikarya</taxon>
        <taxon>Basidiomycota</taxon>
        <taxon>Agaricomycotina</taxon>
        <taxon>Agaricomycetes</taxon>
        <taxon>Agaricomycetidae</taxon>
        <taxon>Agaricales</taxon>
        <taxon>Agaricineae</taxon>
        <taxon>Psathyrellaceae</taxon>
        <taxon>Coprinellus</taxon>
    </lineage>
</organism>
<dbReference type="Proteomes" id="UP000298030">
    <property type="component" value="Unassembled WGS sequence"/>
</dbReference>
<dbReference type="PANTHER" id="PTHR33096:SF1">
    <property type="entry name" value="CXC1-LIKE CYSTEINE CLUSTER ASSOCIATED WITH KDZ TRANSPOSASES DOMAIN-CONTAINING PROTEIN"/>
    <property type="match status" value="1"/>
</dbReference>
<dbReference type="EMBL" id="QPFP01000147">
    <property type="protein sequence ID" value="TEB20256.1"/>
    <property type="molecule type" value="Genomic_DNA"/>
</dbReference>
<dbReference type="OrthoDB" id="3257338at2759"/>
<evidence type="ECO:0000313" key="2">
    <source>
        <dbReference type="EMBL" id="TEB20256.1"/>
    </source>
</evidence>
<keyword evidence="3" id="KW-1185">Reference proteome</keyword>
<evidence type="ECO:0000313" key="3">
    <source>
        <dbReference type="Proteomes" id="UP000298030"/>
    </source>
</evidence>
<dbReference type="AlphaFoldDB" id="A0A4Y7SEN3"/>
<evidence type="ECO:0000259" key="1">
    <source>
        <dbReference type="Pfam" id="PF18803"/>
    </source>
</evidence>
<dbReference type="Pfam" id="PF18758">
    <property type="entry name" value="KDZ"/>
    <property type="match status" value="1"/>
</dbReference>
<dbReference type="PANTHER" id="PTHR33096">
    <property type="entry name" value="CXC2 DOMAIN-CONTAINING PROTEIN"/>
    <property type="match status" value="1"/>
</dbReference>
<protein>
    <recommendedName>
        <fullName evidence="1">CxC2-like cysteine cluster KDZ transposase-associated domain-containing protein</fullName>
    </recommendedName>
</protein>
<gene>
    <name evidence="2" type="ORF">FA13DRAFT_1757855</name>
</gene>
<dbReference type="Pfam" id="PF18803">
    <property type="entry name" value="CxC2"/>
    <property type="match status" value="1"/>
</dbReference>
<comment type="caution">
    <text evidence="2">The sequence shown here is derived from an EMBL/GenBank/DDBJ whole genome shotgun (WGS) entry which is preliminary data.</text>
</comment>